<dbReference type="AlphaFoldDB" id="H6SQ15"/>
<evidence type="ECO:0000313" key="5">
    <source>
        <dbReference type="Proteomes" id="UP000033220"/>
    </source>
</evidence>
<proteinExistence type="predicted"/>
<accession>H6SQ15</accession>
<dbReference type="HOGENOM" id="CLU_052967_3_0_5"/>
<dbReference type="STRING" id="1150469.RSPPHO_00659"/>
<keyword evidence="2" id="KW-0547">Nucleotide-binding</keyword>
<dbReference type="PIRSF" id="PIRSF029120">
    <property type="entry name" value="UCP029120"/>
    <property type="match status" value="1"/>
</dbReference>
<evidence type="ECO:0000256" key="2">
    <source>
        <dbReference type="ARBA" id="ARBA00022741"/>
    </source>
</evidence>
<keyword evidence="1" id="KW-0436">Ligase</keyword>
<dbReference type="SUPFAM" id="SSF56059">
    <property type="entry name" value="Glutathione synthetase ATP-binding domain-like"/>
    <property type="match status" value="1"/>
</dbReference>
<dbReference type="Pfam" id="PF15632">
    <property type="entry name" value="ATPgrasp_Ter"/>
    <property type="match status" value="1"/>
</dbReference>
<dbReference type="KEGG" id="rpm:RSPPHO_00659"/>
<keyword evidence="5" id="KW-1185">Reference proteome</keyword>
<reference evidence="4 5" key="1">
    <citation type="submission" date="2012-02" db="EMBL/GenBank/DDBJ databases">
        <title>Shotgun genome sequence of Phaeospirillum photometricum DSM 122.</title>
        <authorList>
            <person name="Duquesne K."/>
            <person name="Sturgis J."/>
        </authorList>
    </citation>
    <scope>NUCLEOTIDE SEQUENCE [LARGE SCALE GENOMIC DNA]</scope>
    <source>
        <strain evidence="5">DSM122</strain>
    </source>
</reference>
<organism evidence="4 5">
    <name type="scientific">Pararhodospirillum photometricum DSM 122</name>
    <dbReference type="NCBI Taxonomy" id="1150469"/>
    <lineage>
        <taxon>Bacteria</taxon>
        <taxon>Pseudomonadati</taxon>
        <taxon>Pseudomonadota</taxon>
        <taxon>Alphaproteobacteria</taxon>
        <taxon>Rhodospirillales</taxon>
        <taxon>Rhodospirillaceae</taxon>
        <taxon>Pararhodospirillum</taxon>
    </lineage>
</organism>
<dbReference type="PANTHER" id="PTHR43585">
    <property type="entry name" value="FUMIPYRROLE BIOSYNTHESIS PROTEIN C"/>
    <property type="match status" value="1"/>
</dbReference>
<evidence type="ECO:0000256" key="3">
    <source>
        <dbReference type="ARBA" id="ARBA00022840"/>
    </source>
</evidence>
<dbReference type="Proteomes" id="UP000033220">
    <property type="component" value="Chromosome DSM 122"/>
</dbReference>
<evidence type="ECO:0008006" key="6">
    <source>
        <dbReference type="Google" id="ProtNLM"/>
    </source>
</evidence>
<dbReference type="PANTHER" id="PTHR43585:SF2">
    <property type="entry name" value="ATP-GRASP ENZYME FSQD"/>
    <property type="match status" value="1"/>
</dbReference>
<dbReference type="eggNOG" id="COG2232">
    <property type="taxonomic scope" value="Bacteria"/>
</dbReference>
<dbReference type="GO" id="GO:0005524">
    <property type="term" value="F:ATP binding"/>
    <property type="evidence" value="ECO:0007669"/>
    <property type="project" value="UniProtKB-KW"/>
</dbReference>
<evidence type="ECO:0000256" key="1">
    <source>
        <dbReference type="ARBA" id="ARBA00022598"/>
    </source>
</evidence>
<dbReference type="InterPro" id="IPR052032">
    <property type="entry name" value="ATP-dep_AA_Ligase"/>
</dbReference>
<evidence type="ECO:0000313" key="4">
    <source>
        <dbReference type="EMBL" id="CCG07285.1"/>
    </source>
</evidence>
<name>H6SQ15_PARPM</name>
<dbReference type="GO" id="GO:0016874">
    <property type="term" value="F:ligase activity"/>
    <property type="evidence" value="ECO:0007669"/>
    <property type="project" value="UniProtKB-KW"/>
</dbReference>
<dbReference type="Gene3D" id="3.30.470.20">
    <property type="entry name" value="ATP-grasp fold, B domain"/>
    <property type="match status" value="1"/>
</dbReference>
<keyword evidence="3" id="KW-0067">ATP-binding</keyword>
<dbReference type="PATRIC" id="fig|1150469.3.peg.763"/>
<sequence length="340" mass="37709">MKDPRMKVWFNKGLSNTYDALCQIRAQDRESRFRLRTTVPSLPSALSTIADEIDLEPRDLPDDAYAAWCLEQCRIHDVKVFLPQHRRTVLAAARDQFVAQGVALSVMGPPALMALAEHKDRLYDALAGSDIALPPYRRFCTLEEFDAAWEALSPQIERLCVKPCVGVYGAGFRRLETNDKEFSRLVSGGTDRLGLTAFRQALADSAQKRPMLLMAYLPGVERSVDVLAHDGEMVRAVARVKMGSYQNLEVEGPSLVMAEKLCRRFGLNGLFNIQTKEGEGLPFLLEINSRMSGGLLYSCQSGVAFPYWAVRLAAGDVDPQEIPWPKGGIRVAPTQGCCVV</sequence>
<protein>
    <recommendedName>
        <fullName evidence="6">ATP-grasp domain-containing protein</fullName>
    </recommendedName>
</protein>
<dbReference type="InterPro" id="IPR011226">
    <property type="entry name" value="ATP-grasp_fam"/>
</dbReference>
<dbReference type="EMBL" id="HE663493">
    <property type="protein sequence ID" value="CCG07285.1"/>
    <property type="molecule type" value="Genomic_DNA"/>
</dbReference>
<gene>
    <name evidence="4" type="ORF">RSPPHO_00659</name>
</gene>